<keyword evidence="3" id="KW-1185">Reference proteome</keyword>
<keyword evidence="1" id="KW-0732">Signal</keyword>
<sequence>MMRVIRPFAVSLIGLGMALTVSAGTAVAAKGPFTFQSGGRPFFVQDLPDGKCFTMSQPAAAPHNGTGTAAFVFPGKQCKGKATRIAPGQKAPARLRFASVRFGR</sequence>
<feature type="signal peptide" evidence="1">
    <location>
        <begin position="1"/>
        <end position="23"/>
    </location>
</feature>
<reference evidence="2 3" key="1">
    <citation type="journal article" date="2019" name="Int. J. Syst. Evol. Microbiol.">
        <title>The Global Catalogue of Microorganisms (GCM) 10K type strain sequencing project: providing services to taxonomists for standard genome sequencing and annotation.</title>
        <authorList>
            <consortium name="The Broad Institute Genomics Platform"/>
            <consortium name="The Broad Institute Genome Sequencing Center for Infectious Disease"/>
            <person name="Wu L."/>
            <person name="Ma J."/>
        </authorList>
    </citation>
    <scope>NUCLEOTIDE SEQUENCE [LARGE SCALE GENOMIC DNA]</scope>
    <source>
        <strain evidence="2 3">JCM 5067</strain>
    </source>
</reference>
<dbReference type="RefSeq" id="WP_344071805.1">
    <property type="nucleotide sequence ID" value="NZ_BAAACA010000009.1"/>
</dbReference>
<feature type="chain" id="PRO_5045554314" evidence="1">
    <location>
        <begin position="24"/>
        <end position="104"/>
    </location>
</feature>
<gene>
    <name evidence="2" type="ORF">GCM10010394_16790</name>
</gene>
<name>A0ABN1FD04_9ACTN</name>
<protein>
    <submittedName>
        <fullName evidence="2">Uncharacterized protein</fullName>
    </submittedName>
</protein>
<accession>A0ABN1FD04</accession>
<dbReference type="EMBL" id="BAAACA010000009">
    <property type="protein sequence ID" value="GAA0588226.1"/>
    <property type="molecule type" value="Genomic_DNA"/>
</dbReference>
<dbReference type="Proteomes" id="UP001500668">
    <property type="component" value="Unassembled WGS sequence"/>
</dbReference>
<comment type="caution">
    <text evidence="2">The sequence shown here is derived from an EMBL/GenBank/DDBJ whole genome shotgun (WGS) entry which is preliminary data.</text>
</comment>
<proteinExistence type="predicted"/>
<organism evidence="2 3">
    <name type="scientific">Streptomyces crystallinus</name>
    <dbReference type="NCBI Taxonomy" id="68191"/>
    <lineage>
        <taxon>Bacteria</taxon>
        <taxon>Bacillati</taxon>
        <taxon>Actinomycetota</taxon>
        <taxon>Actinomycetes</taxon>
        <taxon>Kitasatosporales</taxon>
        <taxon>Streptomycetaceae</taxon>
        <taxon>Streptomyces</taxon>
    </lineage>
</organism>
<evidence type="ECO:0000256" key="1">
    <source>
        <dbReference type="SAM" id="SignalP"/>
    </source>
</evidence>
<evidence type="ECO:0000313" key="2">
    <source>
        <dbReference type="EMBL" id="GAA0588226.1"/>
    </source>
</evidence>
<evidence type="ECO:0000313" key="3">
    <source>
        <dbReference type="Proteomes" id="UP001500668"/>
    </source>
</evidence>